<proteinExistence type="predicted"/>
<evidence type="ECO:0000256" key="3">
    <source>
        <dbReference type="ARBA" id="ARBA00012438"/>
    </source>
</evidence>
<dbReference type="CDD" id="cd00082">
    <property type="entry name" value="HisKA"/>
    <property type="match status" value="1"/>
</dbReference>
<name>A0A6G2CBH7_9FIRM</name>
<keyword evidence="7 14" id="KW-0812">Transmembrane</keyword>
<dbReference type="InterPro" id="IPR003594">
    <property type="entry name" value="HATPase_dom"/>
</dbReference>
<dbReference type="PANTHER" id="PTHR45528">
    <property type="entry name" value="SENSOR HISTIDINE KINASE CPXA"/>
    <property type="match status" value="1"/>
</dbReference>
<dbReference type="InterPro" id="IPR005467">
    <property type="entry name" value="His_kinase_dom"/>
</dbReference>
<dbReference type="InterPro" id="IPR050398">
    <property type="entry name" value="HssS/ArlS-like"/>
</dbReference>
<evidence type="ECO:0000256" key="12">
    <source>
        <dbReference type="ARBA" id="ARBA00023012"/>
    </source>
</evidence>
<evidence type="ECO:0000259" key="15">
    <source>
        <dbReference type="PROSITE" id="PS50109"/>
    </source>
</evidence>
<evidence type="ECO:0000256" key="5">
    <source>
        <dbReference type="ARBA" id="ARBA00022553"/>
    </source>
</evidence>
<evidence type="ECO:0000256" key="2">
    <source>
        <dbReference type="ARBA" id="ARBA00004651"/>
    </source>
</evidence>
<keyword evidence="9" id="KW-0418">Kinase</keyword>
<evidence type="ECO:0000259" key="16">
    <source>
        <dbReference type="PROSITE" id="PS50885"/>
    </source>
</evidence>
<evidence type="ECO:0000256" key="14">
    <source>
        <dbReference type="SAM" id="Phobius"/>
    </source>
</evidence>
<evidence type="ECO:0000256" key="7">
    <source>
        <dbReference type="ARBA" id="ARBA00022692"/>
    </source>
</evidence>
<dbReference type="PRINTS" id="PR00344">
    <property type="entry name" value="BCTRLSENSOR"/>
</dbReference>
<keyword evidence="6" id="KW-0808">Transferase</keyword>
<dbReference type="GO" id="GO:0005524">
    <property type="term" value="F:ATP binding"/>
    <property type="evidence" value="ECO:0007669"/>
    <property type="project" value="UniProtKB-KW"/>
</dbReference>
<dbReference type="SMART" id="SM00387">
    <property type="entry name" value="HATPase_c"/>
    <property type="match status" value="1"/>
</dbReference>
<keyword evidence="5" id="KW-0597">Phosphoprotein</keyword>
<evidence type="ECO:0000313" key="18">
    <source>
        <dbReference type="EMBL" id="MTL93732.1"/>
    </source>
</evidence>
<dbReference type="Pfam" id="PF02518">
    <property type="entry name" value="HATPase_c"/>
    <property type="match status" value="1"/>
</dbReference>
<dbReference type="InterPro" id="IPR003660">
    <property type="entry name" value="HAMP_dom"/>
</dbReference>
<comment type="caution">
    <text evidence="18">The sequence shown here is derived from an EMBL/GenBank/DDBJ whole genome shotgun (WGS) entry which is preliminary data.</text>
</comment>
<dbReference type="PROSITE" id="PS50885">
    <property type="entry name" value="HAMP"/>
    <property type="match status" value="1"/>
</dbReference>
<dbReference type="GO" id="GO:0000155">
    <property type="term" value="F:phosphorelay sensor kinase activity"/>
    <property type="evidence" value="ECO:0007669"/>
    <property type="project" value="InterPro"/>
</dbReference>
<evidence type="ECO:0000256" key="9">
    <source>
        <dbReference type="ARBA" id="ARBA00022777"/>
    </source>
</evidence>
<protein>
    <recommendedName>
        <fullName evidence="3">histidine kinase</fullName>
        <ecNumber evidence="3">2.7.13.3</ecNumber>
    </recommendedName>
</protein>
<evidence type="ECO:0000256" key="13">
    <source>
        <dbReference type="ARBA" id="ARBA00023136"/>
    </source>
</evidence>
<evidence type="ECO:0000256" key="1">
    <source>
        <dbReference type="ARBA" id="ARBA00000085"/>
    </source>
</evidence>
<feature type="transmembrane region" description="Helical" evidence="14">
    <location>
        <begin position="169"/>
        <end position="190"/>
    </location>
</feature>
<dbReference type="GO" id="GO:0005886">
    <property type="term" value="C:plasma membrane"/>
    <property type="evidence" value="ECO:0007669"/>
    <property type="project" value="UniProtKB-SubCell"/>
</dbReference>
<keyword evidence="8" id="KW-0547">Nucleotide-binding</keyword>
<dbReference type="EMBL" id="WMQV01000006">
    <property type="protein sequence ID" value="MTL93732.1"/>
    <property type="molecule type" value="Genomic_DNA"/>
</dbReference>
<evidence type="ECO:0000256" key="8">
    <source>
        <dbReference type="ARBA" id="ARBA00022741"/>
    </source>
</evidence>
<dbReference type="PANTHER" id="PTHR45528:SF1">
    <property type="entry name" value="SENSOR HISTIDINE KINASE CPXA"/>
    <property type="match status" value="1"/>
</dbReference>
<evidence type="ECO:0000256" key="10">
    <source>
        <dbReference type="ARBA" id="ARBA00022840"/>
    </source>
</evidence>
<dbReference type="SUPFAM" id="SSF47384">
    <property type="entry name" value="Homodimeric domain of signal transducing histidine kinase"/>
    <property type="match status" value="1"/>
</dbReference>
<gene>
    <name evidence="18" type="ORF">GMA64_04255</name>
    <name evidence="17" type="ORF">GMA92_03160</name>
</gene>
<feature type="domain" description="Histidine kinase" evidence="15">
    <location>
        <begin position="259"/>
        <end position="472"/>
    </location>
</feature>
<keyword evidence="10" id="KW-0067">ATP-binding</keyword>
<keyword evidence="12" id="KW-0902">Two-component regulatory system</keyword>
<dbReference type="CDD" id="cd06225">
    <property type="entry name" value="HAMP"/>
    <property type="match status" value="1"/>
</dbReference>
<evidence type="ECO:0000256" key="11">
    <source>
        <dbReference type="ARBA" id="ARBA00022989"/>
    </source>
</evidence>
<feature type="transmembrane region" description="Helical" evidence="14">
    <location>
        <begin position="7"/>
        <end position="27"/>
    </location>
</feature>
<accession>A0A6G2CBH7</accession>
<keyword evidence="11 14" id="KW-1133">Transmembrane helix</keyword>
<dbReference type="FunFam" id="3.30.565.10:FF:000006">
    <property type="entry name" value="Sensor histidine kinase WalK"/>
    <property type="match status" value="1"/>
</dbReference>
<dbReference type="RefSeq" id="WP_006783932.1">
    <property type="nucleotide sequence ID" value="NZ_CABJBH010000022.1"/>
</dbReference>
<dbReference type="SMART" id="SM00304">
    <property type="entry name" value="HAMP"/>
    <property type="match status" value="1"/>
</dbReference>
<dbReference type="EC" id="2.7.13.3" evidence="3"/>
<dbReference type="Gene3D" id="1.10.287.130">
    <property type="match status" value="1"/>
</dbReference>
<feature type="domain" description="HAMP" evidence="16">
    <location>
        <begin position="192"/>
        <end position="244"/>
    </location>
</feature>
<dbReference type="InterPro" id="IPR036890">
    <property type="entry name" value="HATPase_C_sf"/>
</dbReference>
<dbReference type="SUPFAM" id="SSF158472">
    <property type="entry name" value="HAMP domain-like"/>
    <property type="match status" value="1"/>
</dbReference>
<dbReference type="GeneID" id="60058180"/>
<organism evidence="18">
    <name type="scientific">Turicibacter sanguinis</name>
    <dbReference type="NCBI Taxonomy" id="154288"/>
    <lineage>
        <taxon>Bacteria</taxon>
        <taxon>Bacillati</taxon>
        <taxon>Bacillota</taxon>
        <taxon>Erysipelotrichia</taxon>
        <taxon>Erysipelotrichales</taxon>
        <taxon>Turicibacteraceae</taxon>
        <taxon>Turicibacter</taxon>
    </lineage>
</organism>
<comment type="subcellular location">
    <subcellularLocation>
        <location evidence="2">Cell membrane</location>
        <topology evidence="2">Multi-pass membrane protein</topology>
    </subcellularLocation>
</comment>
<dbReference type="SUPFAM" id="SSF55874">
    <property type="entry name" value="ATPase domain of HSP90 chaperone/DNA topoisomerase II/histidine kinase"/>
    <property type="match status" value="1"/>
</dbReference>
<dbReference type="EMBL" id="WMQE01000005">
    <property type="protein sequence ID" value="MTK20438.1"/>
    <property type="molecule type" value="Genomic_DNA"/>
</dbReference>
<dbReference type="InterPro" id="IPR036097">
    <property type="entry name" value="HisK_dim/P_sf"/>
</dbReference>
<dbReference type="Pfam" id="PF00512">
    <property type="entry name" value="HisKA"/>
    <property type="match status" value="1"/>
</dbReference>
<dbReference type="Gene3D" id="6.10.340.10">
    <property type="match status" value="1"/>
</dbReference>
<reference evidence="18 19" key="1">
    <citation type="journal article" date="2019" name="Nat. Med.">
        <title>A library of human gut bacterial isolates paired with longitudinal multiomics data enables mechanistic microbiome research.</title>
        <authorList>
            <person name="Poyet M."/>
            <person name="Groussin M."/>
            <person name="Gibbons S.M."/>
            <person name="Avila-Pacheco J."/>
            <person name="Jiang X."/>
            <person name="Kearney S.M."/>
            <person name="Perrotta A.R."/>
            <person name="Berdy B."/>
            <person name="Zhao S."/>
            <person name="Lieberman T.D."/>
            <person name="Swanson P.K."/>
            <person name="Smith M."/>
            <person name="Roesemann S."/>
            <person name="Alexander J.E."/>
            <person name="Rich S.A."/>
            <person name="Livny J."/>
            <person name="Vlamakis H."/>
            <person name="Clish C."/>
            <person name="Bullock K."/>
            <person name="Deik A."/>
            <person name="Scott J."/>
            <person name="Pierce K.A."/>
            <person name="Xavier R.J."/>
            <person name="Alm E.J."/>
        </authorList>
    </citation>
    <scope>NUCLEOTIDE SEQUENCE</scope>
    <source>
        <strain evidence="18">BIOML-A179</strain>
        <strain evidence="17 19">BIOML-A198</strain>
    </source>
</reference>
<dbReference type="Pfam" id="PF00672">
    <property type="entry name" value="HAMP"/>
    <property type="match status" value="1"/>
</dbReference>
<dbReference type="SMART" id="SM00388">
    <property type="entry name" value="HisKA"/>
    <property type="match status" value="1"/>
</dbReference>
<dbReference type="AlphaFoldDB" id="A0A6G2CBH7"/>
<evidence type="ECO:0000256" key="4">
    <source>
        <dbReference type="ARBA" id="ARBA00022475"/>
    </source>
</evidence>
<dbReference type="Proteomes" id="UP000487649">
    <property type="component" value="Unassembled WGS sequence"/>
</dbReference>
<dbReference type="CDD" id="cd00075">
    <property type="entry name" value="HATPase"/>
    <property type="match status" value="1"/>
</dbReference>
<dbReference type="InterPro" id="IPR003661">
    <property type="entry name" value="HisK_dim/P_dom"/>
</dbReference>
<evidence type="ECO:0000256" key="6">
    <source>
        <dbReference type="ARBA" id="ARBA00022679"/>
    </source>
</evidence>
<sequence length="476" mass="54925">MKIWIKITLYSMIVFTIIFNISGVLIIEENHSNMLNQEVESTLSQTDSIYKGIVAMGPVFKIYNDESYTKELLKSYAQNVVYGSGKEINYIEIINDSNEMIYTNIDFKLPDRRIEYDQIKTDEINYILREIEGKTYLFSSISVPVEQTIYRISYVRDLTHLYINRIQEYQFFILLDALALVIYFISMFAVSKSITKPIERMVHSTKVIASGHYNERLQIRTHDEMGRLAHDFNEMAQAIEIKINELAKSNEDKQNFINDFTHELRTPLTSILGYTDFLRKSPYNEELFLEALDTIYNEGKRLETISVKLMNLVLLEKENLPLQRGNLKDVIESILPILEMKTSAYHLNLIVNCEDGEFLMDVDLMKSLIINLVENAIKASQEDHNISIRCESLQNEILLIVEDEGCGISPQHLDKITQPFYMVDEVRTTRNNGLGLGLAICKKIIQLHQGELIIESQIDQGTKIMVKFLKIGGEAL</sequence>
<dbReference type="InterPro" id="IPR004358">
    <property type="entry name" value="Sig_transdc_His_kin-like_C"/>
</dbReference>
<dbReference type="PROSITE" id="PS50109">
    <property type="entry name" value="HIS_KIN"/>
    <property type="match status" value="1"/>
</dbReference>
<evidence type="ECO:0000313" key="17">
    <source>
        <dbReference type="EMBL" id="MTK20438.1"/>
    </source>
</evidence>
<evidence type="ECO:0000313" key="19">
    <source>
        <dbReference type="Proteomes" id="UP000487649"/>
    </source>
</evidence>
<keyword evidence="4" id="KW-1003">Cell membrane</keyword>
<dbReference type="Gene3D" id="3.30.565.10">
    <property type="entry name" value="Histidine kinase-like ATPase, C-terminal domain"/>
    <property type="match status" value="1"/>
</dbReference>
<comment type="catalytic activity">
    <reaction evidence="1">
        <text>ATP + protein L-histidine = ADP + protein N-phospho-L-histidine.</text>
        <dbReference type="EC" id="2.7.13.3"/>
    </reaction>
</comment>
<keyword evidence="13 14" id="KW-0472">Membrane</keyword>